<dbReference type="Proteomes" id="UP000294689">
    <property type="component" value="Unassembled WGS sequence"/>
</dbReference>
<dbReference type="Pfam" id="PF18962">
    <property type="entry name" value="Por_Secre_tail"/>
    <property type="match status" value="1"/>
</dbReference>
<protein>
    <recommendedName>
        <fullName evidence="3">exo-alpha-sialidase</fullName>
        <ecNumber evidence="3">3.2.1.18</ecNumber>
    </recommendedName>
</protein>
<evidence type="ECO:0000259" key="6">
    <source>
        <dbReference type="Pfam" id="PF13859"/>
    </source>
</evidence>
<feature type="domain" description="Secretion system C-terminal sorting" evidence="7">
    <location>
        <begin position="877"/>
        <end position="938"/>
    </location>
</feature>
<feature type="domain" description="Sialidase" evidence="6">
    <location>
        <begin position="532"/>
        <end position="810"/>
    </location>
</feature>
<dbReference type="SUPFAM" id="SSF50939">
    <property type="entry name" value="Sialidases"/>
    <property type="match status" value="1"/>
</dbReference>
<feature type="domain" description="GEVED" evidence="8">
    <location>
        <begin position="96"/>
        <end position="175"/>
    </location>
</feature>
<dbReference type="EC" id="3.2.1.18" evidence="3"/>
<comment type="catalytic activity">
    <reaction evidence="1">
        <text>Hydrolysis of alpha-(2-&gt;3)-, alpha-(2-&gt;6)-, alpha-(2-&gt;8)- glycosidic linkages of terminal sialic acid residues in oligosaccharides, glycoproteins, glycolipids, colominic acid and synthetic substrates.</text>
        <dbReference type="EC" id="3.2.1.18"/>
    </reaction>
</comment>
<comment type="caution">
    <text evidence="9">The sequence shown here is derived from an EMBL/GenBank/DDBJ whole genome shotgun (WGS) entry which is preliminary data.</text>
</comment>
<evidence type="ECO:0000313" key="10">
    <source>
        <dbReference type="Proteomes" id="UP000294689"/>
    </source>
</evidence>
<keyword evidence="4 5" id="KW-0732">Signal</keyword>
<dbReference type="Gene3D" id="2.120.10.10">
    <property type="match status" value="1"/>
</dbReference>
<dbReference type="GO" id="GO:0016020">
    <property type="term" value="C:membrane"/>
    <property type="evidence" value="ECO:0007669"/>
    <property type="project" value="TreeGrafter"/>
</dbReference>
<dbReference type="PANTHER" id="PTHR10628">
    <property type="entry name" value="SIALIDASE"/>
    <property type="match status" value="1"/>
</dbReference>
<dbReference type="RefSeq" id="WP_133756559.1">
    <property type="nucleotide sequence ID" value="NZ_SOBW01000007.1"/>
</dbReference>
<evidence type="ECO:0000256" key="5">
    <source>
        <dbReference type="SAM" id="SignalP"/>
    </source>
</evidence>
<dbReference type="Pfam" id="PF20009">
    <property type="entry name" value="GEVED"/>
    <property type="match status" value="3"/>
</dbReference>
<evidence type="ECO:0000256" key="4">
    <source>
        <dbReference type="ARBA" id="ARBA00022729"/>
    </source>
</evidence>
<dbReference type="InterPro" id="IPR026856">
    <property type="entry name" value="Sialidase_fam"/>
</dbReference>
<dbReference type="OrthoDB" id="7294637at2"/>
<dbReference type="InterPro" id="IPR045474">
    <property type="entry name" value="GEVED"/>
</dbReference>
<evidence type="ECO:0000259" key="7">
    <source>
        <dbReference type="Pfam" id="PF18962"/>
    </source>
</evidence>
<feature type="chain" id="PRO_5020605694" description="exo-alpha-sialidase" evidence="5">
    <location>
        <begin position="24"/>
        <end position="946"/>
    </location>
</feature>
<dbReference type="InterPro" id="IPR011040">
    <property type="entry name" value="Sialidase"/>
</dbReference>
<dbReference type="GO" id="GO:0009313">
    <property type="term" value="P:oligosaccharide catabolic process"/>
    <property type="evidence" value="ECO:0007669"/>
    <property type="project" value="TreeGrafter"/>
</dbReference>
<evidence type="ECO:0000313" key="9">
    <source>
        <dbReference type="EMBL" id="TDU43067.1"/>
    </source>
</evidence>
<dbReference type="Pfam" id="PF13859">
    <property type="entry name" value="BNR_3"/>
    <property type="match status" value="1"/>
</dbReference>
<dbReference type="EMBL" id="SOBW01000007">
    <property type="protein sequence ID" value="TDU43067.1"/>
    <property type="molecule type" value="Genomic_DNA"/>
</dbReference>
<dbReference type="AlphaFoldDB" id="A0A4R7Q659"/>
<evidence type="ECO:0000256" key="1">
    <source>
        <dbReference type="ARBA" id="ARBA00000427"/>
    </source>
</evidence>
<dbReference type="GO" id="GO:0005737">
    <property type="term" value="C:cytoplasm"/>
    <property type="evidence" value="ECO:0007669"/>
    <property type="project" value="TreeGrafter"/>
</dbReference>
<gene>
    <name evidence="9" type="ORF">BXY82_0472</name>
</gene>
<feature type="signal peptide" evidence="5">
    <location>
        <begin position="1"/>
        <end position="23"/>
    </location>
</feature>
<evidence type="ECO:0000259" key="8">
    <source>
        <dbReference type="Pfam" id="PF20009"/>
    </source>
</evidence>
<organism evidence="9 10">
    <name type="scientific">Gelidibacter sediminis</name>
    <dbReference type="NCBI Taxonomy" id="1608710"/>
    <lineage>
        <taxon>Bacteria</taxon>
        <taxon>Pseudomonadati</taxon>
        <taxon>Bacteroidota</taxon>
        <taxon>Flavobacteriia</taxon>
        <taxon>Flavobacteriales</taxon>
        <taxon>Flavobacteriaceae</taxon>
        <taxon>Gelidibacter</taxon>
    </lineage>
</organism>
<feature type="domain" description="GEVED" evidence="8">
    <location>
        <begin position="414"/>
        <end position="493"/>
    </location>
</feature>
<feature type="domain" description="GEVED" evidence="8">
    <location>
        <begin position="256"/>
        <end position="336"/>
    </location>
</feature>
<evidence type="ECO:0000256" key="3">
    <source>
        <dbReference type="ARBA" id="ARBA00012733"/>
    </source>
</evidence>
<dbReference type="GO" id="GO:0004308">
    <property type="term" value="F:exo-alpha-sialidase activity"/>
    <property type="evidence" value="ECO:0007669"/>
    <property type="project" value="UniProtKB-EC"/>
</dbReference>
<name>A0A4R7Q659_9FLAO</name>
<comment type="similarity">
    <text evidence="2">Belongs to the glycosyl hydrolase 33 family.</text>
</comment>
<dbReference type="PANTHER" id="PTHR10628:SF30">
    <property type="entry name" value="EXO-ALPHA-SIALIDASE"/>
    <property type="match status" value="1"/>
</dbReference>
<dbReference type="InterPro" id="IPR026444">
    <property type="entry name" value="Secre_tail"/>
</dbReference>
<accession>A0A4R7Q659</accession>
<dbReference type="InterPro" id="IPR036278">
    <property type="entry name" value="Sialidase_sf"/>
</dbReference>
<proteinExistence type="inferred from homology"/>
<reference evidence="9 10" key="1">
    <citation type="submission" date="2019-03" db="EMBL/GenBank/DDBJ databases">
        <title>Genomic Encyclopedia of Archaeal and Bacterial Type Strains, Phase II (KMG-II): from individual species to whole genera.</title>
        <authorList>
            <person name="Goeker M."/>
        </authorList>
    </citation>
    <scope>NUCLEOTIDE SEQUENCE [LARGE SCALE GENOMIC DNA]</scope>
    <source>
        <strain evidence="9 10">DSM 28135</strain>
    </source>
</reference>
<sequence length="946" mass="102964">MIKIYSKAICVIGALLAVSMSYAQYCTPAVSASATSFLNNLKLSTTSDATGDLLNRPSSNVGYENITDTDIVLISNTAYTFNFGVGDPTLAAYKRIHVWIDMNGDGDFEDDGELTFSWSAANQSADLKFSNKNIGPVIVEGETRMRVAMVASDAAIDAISPCDGFSGGEVEDYKISLYLTPPPTYCQPTVPASTTSYINNLKVSTTSEATGDLLNRSSINTGYEYITDSGLSLMSNTAYTFNLGVADAALTSNKRVHVWIDMNGDGDFMDAGELMFSWTGANVSSDLKFSNKNIGPVVVAGPTRMRVAMVASDAAIDPISPCDDFSGGEVEDYKITLQVPDTSTCDATSMTASTTSFINYMKITEVTDGDMLNHTSGNVGYENITDSNVPLTAEQSYRFNFGIGNPGGAANKRVHIWIDKNQDGDFIDAGEEIFNWTGANTTADLQFSGKSIGAFSVLGSTTMRVAMRSSDSTIPSLSPCEAFTDGEVEDYAIVVQAAIPPFESLTAEVEHDLFVGDQVAYSTNGTPHTYRIPSLVTTTSGTLLAITDARYENASDVPGDIDLQLRRSTDNGTTWGSAITINTVHGGDACTVVDKETGRIFIFYAYSEYQGIFGSNGDPDSPNTLRSQYVYSDDDGLTWSAPVDLTAALYKSGDKSYWASAGTGIQLRNGTLVIPIGVVRAGNEIYGALIYSTDHGATWNRSATNSFNRFDENTIVELNDGRIMINSRNHYGTGRRLVTYTSDLGTTWEPYSFDAALIDPICQGNIIRYTSTLDGYEKDRILFSNPASTSGRKNGALRISYDEGQTWAHTKLYQPGFSAYSSTTILQDGKIGLLYESDNYTKIKFKRFSLEDLTDNTDSFKALSVNDLKTSNKRAMLYPNPVKNRLHLGITMPSEVKIYNMVGKLVYKEEVSLERKTLDVSFLNNGLYFINIKNDSGIHNFKIIKN</sequence>
<evidence type="ECO:0000256" key="2">
    <source>
        <dbReference type="ARBA" id="ARBA00009348"/>
    </source>
</evidence>
<dbReference type="CDD" id="cd15482">
    <property type="entry name" value="Sialidase_non-viral"/>
    <property type="match status" value="1"/>
</dbReference>
<dbReference type="NCBIfam" id="TIGR04183">
    <property type="entry name" value="Por_Secre_tail"/>
    <property type="match status" value="1"/>
</dbReference>
<keyword evidence="10" id="KW-1185">Reference proteome</keyword>
<dbReference type="GO" id="GO:0006689">
    <property type="term" value="P:ganglioside catabolic process"/>
    <property type="evidence" value="ECO:0007669"/>
    <property type="project" value="TreeGrafter"/>
</dbReference>